<evidence type="ECO:0000256" key="1">
    <source>
        <dbReference type="ARBA" id="ARBA00023125"/>
    </source>
</evidence>
<dbReference type="Pfam" id="PF00589">
    <property type="entry name" value="Phage_integrase"/>
    <property type="match status" value="1"/>
</dbReference>
<dbReference type="GO" id="GO:0003677">
    <property type="term" value="F:DNA binding"/>
    <property type="evidence" value="ECO:0007669"/>
    <property type="project" value="UniProtKB-KW"/>
</dbReference>
<keyword evidence="2" id="KW-0233">DNA recombination</keyword>
<keyword evidence="1" id="KW-0238">DNA-binding</keyword>
<sequence length="190" mass="22097">MELNGSAKTTRKLPVILEKEEAKALLRIPNIRYLTGLRNKAILTLMLNMGLRVKGVINLKTSNVNLKMRKLSVTSCKYIKDRDIVIPTAIVNTLEKWKKRRPKSDYFFCTLKGKKLSKSYIQAMVTRYRQRAKITKNVTPYTLRHTFATRFYRQIEDIEMLQKILGHSDVSTTKIYIKLANVVSNKKYIV</sequence>
<dbReference type="SUPFAM" id="SSF56349">
    <property type="entry name" value="DNA breaking-rejoining enzymes"/>
    <property type="match status" value="1"/>
</dbReference>
<reference evidence="4" key="1">
    <citation type="journal article" date="2014" name="Front. Microbiol.">
        <title>High frequency of phylogenetically diverse reductive dehalogenase-homologous genes in deep subseafloor sedimentary metagenomes.</title>
        <authorList>
            <person name="Kawai M."/>
            <person name="Futagami T."/>
            <person name="Toyoda A."/>
            <person name="Takaki Y."/>
            <person name="Nishi S."/>
            <person name="Hori S."/>
            <person name="Arai W."/>
            <person name="Tsubouchi T."/>
            <person name="Morono Y."/>
            <person name="Uchiyama I."/>
            <person name="Ito T."/>
            <person name="Fujiyama A."/>
            <person name="Inagaki F."/>
            <person name="Takami H."/>
        </authorList>
    </citation>
    <scope>NUCLEOTIDE SEQUENCE</scope>
    <source>
        <strain evidence="4">Expedition CK06-06</strain>
    </source>
</reference>
<name>X1H9L2_9ZZZZ</name>
<dbReference type="AlphaFoldDB" id="X1H9L2"/>
<dbReference type="InterPro" id="IPR002104">
    <property type="entry name" value="Integrase_catalytic"/>
</dbReference>
<dbReference type="InterPro" id="IPR050090">
    <property type="entry name" value="Tyrosine_recombinase_XerCD"/>
</dbReference>
<evidence type="ECO:0000313" key="4">
    <source>
        <dbReference type="EMBL" id="GAH50524.1"/>
    </source>
</evidence>
<dbReference type="EMBL" id="BARU01020574">
    <property type="protein sequence ID" value="GAH50524.1"/>
    <property type="molecule type" value="Genomic_DNA"/>
</dbReference>
<evidence type="ECO:0000256" key="2">
    <source>
        <dbReference type="ARBA" id="ARBA00023172"/>
    </source>
</evidence>
<proteinExistence type="predicted"/>
<dbReference type="PANTHER" id="PTHR30349:SF41">
    <property type="entry name" value="INTEGRASE_RECOMBINASE PROTEIN MJ0367-RELATED"/>
    <property type="match status" value="1"/>
</dbReference>
<dbReference type="InterPro" id="IPR011010">
    <property type="entry name" value="DNA_brk_join_enz"/>
</dbReference>
<comment type="caution">
    <text evidence="4">The sequence shown here is derived from an EMBL/GenBank/DDBJ whole genome shotgun (WGS) entry which is preliminary data.</text>
</comment>
<feature type="domain" description="Tyr recombinase" evidence="3">
    <location>
        <begin position="12"/>
        <end position="189"/>
    </location>
</feature>
<organism evidence="4">
    <name type="scientific">marine sediment metagenome</name>
    <dbReference type="NCBI Taxonomy" id="412755"/>
    <lineage>
        <taxon>unclassified sequences</taxon>
        <taxon>metagenomes</taxon>
        <taxon>ecological metagenomes</taxon>
    </lineage>
</organism>
<dbReference type="PANTHER" id="PTHR30349">
    <property type="entry name" value="PHAGE INTEGRASE-RELATED"/>
    <property type="match status" value="1"/>
</dbReference>
<dbReference type="Gene3D" id="1.10.443.10">
    <property type="entry name" value="Intergrase catalytic core"/>
    <property type="match status" value="1"/>
</dbReference>
<dbReference type="InterPro" id="IPR013762">
    <property type="entry name" value="Integrase-like_cat_sf"/>
</dbReference>
<accession>X1H9L2</accession>
<gene>
    <name evidence="4" type="ORF">S03H2_33768</name>
</gene>
<dbReference type="PROSITE" id="PS51898">
    <property type="entry name" value="TYR_RECOMBINASE"/>
    <property type="match status" value="1"/>
</dbReference>
<dbReference type="GO" id="GO:0015074">
    <property type="term" value="P:DNA integration"/>
    <property type="evidence" value="ECO:0007669"/>
    <property type="project" value="InterPro"/>
</dbReference>
<dbReference type="GO" id="GO:0006310">
    <property type="term" value="P:DNA recombination"/>
    <property type="evidence" value="ECO:0007669"/>
    <property type="project" value="UniProtKB-KW"/>
</dbReference>
<protein>
    <recommendedName>
        <fullName evidence="3">Tyr recombinase domain-containing protein</fullName>
    </recommendedName>
</protein>
<evidence type="ECO:0000259" key="3">
    <source>
        <dbReference type="PROSITE" id="PS51898"/>
    </source>
</evidence>